<dbReference type="EMBL" id="CP035807">
    <property type="protein sequence ID" value="QEN05633.1"/>
    <property type="molecule type" value="Genomic_DNA"/>
</dbReference>
<dbReference type="Proteomes" id="UP000323824">
    <property type="component" value="Chromosome"/>
</dbReference>
<reference evidence="1 2" key="2">
    <citation type="submission" date="2019-09" db="EMBL/GenBank/DDBJ databases">
        <title>Complete Genome Sequence and Methylome Analysis of free living Spirochaetas.</title>
        <authorList>
            <person name="Leshcheva N."/>
            <person name="Mikheeva N."/>
        </authorList>
    </citation>
    <scope>NUCLEOTIDE SEQUENCE [LARGE SCALE GENOMIC DNA]</scope>
    <source>
        <strain evidence="1 2">P</strain>
    </source>
</reference>
<gene>
    <name evidence="1" type="ORF">EW093_13230</name>
</gene>
<evidence type="ECO:0000313" key="1">
    <source>
        <dbReference type="EMBL" id="QEN05633.1"/>
    </source>
</evidence>
<proteinExistence type="predicted"/>
<organism evidence="1 2">
    <name type="scientific">Thiospirochaeta perfilievii</name>
    <dbReference type="NCBI Taxonomy" id="252967"/>
    <lineage>
        <taxon>Bacteria</taxon>
        <taxon>Pseudomonadati</taxon>
        <taxon>Spirochaetota</taxon>
        <taxon>Spirochaetia</taxon>
        <taxon>Spirochaetales</taxon>
        <taxon>Spirochaetaceae</taxon>
        <taxon>Thiospirochaeta</taxon>
    </lineage>
</organism>
<dbReference type="Pfam" id="PF12784">
    <property type="entry name" value="PDDEXK_2"/>
    <property type="match status" value="1"/>
</dbReference>
<accession>A0A5C1QC23</accession>
<reference evidence="1 2" key="1">
    <citation type="submission" date="2019-02" db="EMBL/GenBank/DDBJ databases">
        <authorList>
            <person name="Fomenkov A."/>
            <person name="Dubinina G."/>
            <person name="Grabovich M."/>
            <person name="Vincze T."/>
            <person name="Roberts R.J."/>
        </authorList>
    </citation>
    <scope>NUCLEOTIDE SEQUENCE [LARGE SCALE GENOMIC DNA]</scope>
    <source>
        <strain evidence="1 2">P</strain>
    </source>
</reference>
<sequence>MRIANPRNDVAFKKIFGDENKSEILISLLNSILDFKDSNRMINDF</sequence>
<protein>
    <recommendedName>
        <fullName evidence="3">Transposase</fullName>
    </recommendedName>
</protein>
<dbReference type="RefSeq" id="WP_149568869.1">
    <property type="nucleotide sequence ID" value="NZ_CP035807.1"/>
</dbReference>
<dbReference type="AlphaFoldDB" id="A0A5C1QC23"/>
<keyword evidence="2" id="KW-1185">Reference proteome</keyword>
<dbReference type="KEGG" id="sper:EW093_13230"/>
<evidence type="ECO:0000313" key="2">
    <source>
        <dbReference type="Proteomes" id="UP000323824"/>
    </source>
</evidence>
<evidence type="ECO:0008006" key="3">
    <source>
        <dbReference type="Google" id="ProtNLM"/>
    </source>
</evidence>
<name>A0A5C1QC23_9SPIO</name>